<feature type="non-terminal residue" evidence="4">
    <location>
        <position position="108"/>
    </location>
</feature>
<dbReference type="Gene3D" id="1.25.40.10">
    <property type="entry name" value="Tetratricopeptide repeat domain"/>
    <property type="match status" value="1"/>
</dbReference>
<dbReference type="NCBIfam" id="TIGR00756">
    <property type="entry name" value="PPR"/>
    <property type="match status" value="2"/>
</dbReference>
<dbReference type="PANTHER" id="PTHR46128:SF211">
    <property type="entry name" value="PENTACOTRIPEPTIDE-REPEAT REGION OF PRORP DOMAIN-CONTAINING PROTEIN"/>
    <property type="match status" value="1"/>
</dbReference>
<accession>A0A1D1YZB6</accession>
<dbReference type="PANTHER" id="PTHR46128">
    <property type="entry name" value="MITOCHONDRIAL GROUP I INTRON SPLICING FACTOR CCM1"/>
    <property type="match status" value="1"/>
</dbReference>
<dbReference type="EMBL" id="GDJX01007946">
    <property type="protein sequence ID" value="JAT59990.1"/>
    <property type="molecule type" value="Transcribed_RNA"/>
</dbReference>
<proteinExistence type="inferred from homology"/>
<evidence type="ECO:0000256" key="1">
    <source>
        <dbReference type="ARBA" id="ARBA00007626"/>
    </source>
</evidence>
<dbReference type="Pfam" id="PF13041">
    <property type="entry name" value="PPR_2"/>
    <property type="match status" value="1"/>
</dbReference>
<dbReference type="InterPro" id="IPR002885">
    <property type="entry name" value="PPR_rpt"/>
</dbReference>
<dbReference type="AlphaFoldDB" id="A0A1D1YZB6"/>
<evidence type="ECO:0000256" key="3">
    <source>
        <dbReference type="PROSITE-ProRule" id="PRU00708"/>
    </source>
</evidence>
<evidence type="ECO:0000256" key="2">
    <source>
        <dbReference type="ARBA" id="ARBA00022737"/>
    </source>
</evidence>
<feature type="repeat" description="PPR" evidence="3">
    <location>
        <begin position="25"/>
        <end position="59"/>
    </location>
</feature>
<name>A0A1D1YZB6_9ARAE</name>
<comment type="similarity">
    <text evidence="1">Belongs to the PPR family. P subfamily.</text>
</comment>
<feature type="non-terminal residue" evidence="4">
    <location>
        <position position="1"/>
    </location>
</feature>
<dbReference type="InterPro" id="IPR050872">
    <property type="entry name" value="PPR_P_subfamily"/>
</dbReference>
<evidence type="ECO:0000313" key="4">
    <source>
        <dbReference type="EMBL" id="JAT59990.1"/>
    </source>
</evidence>
<keyword evidence="2" id="KW-0677">Repeat</keyword>
<gene>
    <name evidence="4" type="primary">At1g12700_5</name>
    <name evidence="4" type="ORF">g.77968</name>
</gene>
<organism evidence="4">
    <name type="scientific">Anthurium amnicola</name>
    <dbReference type="NCBI Taxonomy" id="1678845"/>
    <lineage>
        <taxon>Eukaryota</taxon>
        <taxon>Viridiplantae</taxon>
        <taxon>Streptophyta</taxon>
        <taxon>Embryophyta</taxon>
        <taxon>Tracheophyta</taxon>
        <taxon>Spermatophyta</taxon>
        <taxon>Magnoliopsida</taxon>
        <taxon>Liliopsida</taxon>
        <taxon>Araceae</taxon>
        <taxon>Pothoideae</taxon>
        <taxon>Potheae</taxon>
        <taxon>Anthurium</taxon>
    </lineage>
</organism>
<dbReference type="PROSITE" id="PS51375">
    <property type="entry name" value="PPR"/>
    <property type="match status" value="1"/>
</dbReference>
<reference evidence="4" key="1">
    <citation type="submission" date="2015-07" db="EMBL/GenBank/DDBJ databases">
        <title>Transcriptome Assembly of Anthurium amnicola.</title>
        <authorList>
            <person name="Suzuki J."/>
        </authorList>
    </citation>
    <scope>NUCLEOTIDE SEQUENCE</scope>
</reference>
<protein>
    <submittedName>
        <fullName evidence="4">Putative pentatricopeptide repeat-containing protein At1g12700, mitochondrial</fullName>
    </submittedName>
</protein>
<sequence>CCELGRVEVGLGVYGRMLKLNLVPDTGMFNTLIKGLCAEGRIADAMILFERMPEMGCPWNAYTYGLFVKGLCRTGNTRLALEVLHGKATQSSPCKPAIYVYNTVIDSL</sequence>
<dbReference type="InterPro" id="IPR011990">
    <property type="entry name" value="TPR-like_helical_dom_sf"/>
</dbReference>